<dbReference type="RefSeq" id="WP_251420789.1">
    <property type="nucleotide sequence ID" value="NZ_JAVDTN010000003.1"/>
</dbReference>
<evidence type="ECO:0000313" key="2">
    <source>
        <dbReference type="EMBL" id="MDR7163137.1"/>
    </source>
</evidence>
<dbReference type="GeneID" id="97421537"/>
<proteinExistence type="predicted"/>
<reference evidence="2" key="1">
    <citation type="submission" date="2023-07" db="EMBL/GenBank/DDBJ databases">
        <title>Sorghum-associated microbial communities from plants grown in Nebraska, USA.</title>
        <authorList>
            <person name="Schachtman D."/>
        </authorList>
    </citation>
    <scope>NUCLEOTIDE SEQUENCE</scope>
    <source>
        <strain evidence="2">BE261</strain>
    </source>
</reference>
<dbReference type="Proteomes" id="UP001262032">
    <property type="component" value="Unassembled WGS sequence"/>
</dbReference>
<organism evidence="2 3">
    <name type="scientific">Pseudarthrobacter oxydans</name>
    <name type="common">Arthrobacter oxydans</name>
    <dbReference type="NCBI Taxonomy" id="1671"/>
    <lineage>
        <taxon>Bacteria</taxon>
        <taxon>Bacillati</taxon>
        <taxon>Actinomycetota</taxon>
        <taxon>Actinomycetes</taxon>
        <taxon>Micrococcales</taxon>
        <taxon>Micrococcaceae</taxon>
        <taxon>Pseudarthrobacter</taxon>
    </lineage>
</organism>
<gene>
    <name evidence="2" type="ORF">J2X12_001150</name>
</gene>
<evidence type="ECO:0000313" key="3">
    <source>
        <dbReference type="Proteomes" id="UP001262032"/>
    </source>
</evidence>
<name>A0AAW8N7E0_PSEOX</name>
<accession>A0AAW8N7E0</accession>
<dbReference type="AlphaFoldDB" id="A0AAW8N7E0"/>
<comment type="caution">
    <text evidence="2">The sequence shown here is derived from an EMBL/GenBank/DDBJ whole genome shotgun (WGS) entry which is preliminary data.</text>
</comment>
<sequence>MEQGKGKGKRISDPASGWHGEGLGAGPRDGRARSGPLFRPKNAGRDHA</sequence>
<protein>
    <submittedName>
        <fullName evidence="2">Uncharacterized protein</fullName>
    </submittedName>
</protein>
<evidence type="ECO:0000256" key="1">
    <source>
        <dbReference type="SAM" id="MobiDB-lite"/>
    </source>
</evidence>
<feature type="region of interest" description="Disordered" evidence="1">
    <location>
        <begin position="1"/>
        <end position="48"/>
    </location>
</feature>
<dbReference type="EMBL" id="JAVDWN010000003">
    <property type="protein sequence ID" value="MDR7163137.1"/>
    <property type="molecule type" value="Genomic_DNA"/>
</dbReference>